<feature type="compositionally biased region" description="Low complexity" evidence="12">
    <location>
        <begin position="1105"/>
        <end position="1142"/>
    </location>
</feature>
<comment type="caution">
    <text evidence="14">The sequence shown here is derived from an EMBL/GenBank/DDBJ whole genome shotgun (WGS) entry which is preliminary data.</text>
</comment>
<dbReference type="FunFam" id="3.30.160.60:FF:000446">
    <property type="entry name" value="Zinc finger protein"/>
    <property type="match status" value="2"/>
</dbReference>
<dbReference type="PROSITE" id="PS00028">
    <property type="entry name" value="ZINC_FINGER_C2H2_1"/>
    <property type="match status" value="7"/>
</dbReference>
<organism evidence="14 15">
    <name type="scientific">Calicophoron daubneyi</name>
    <name type="common">Rumen fluke</name>
    <name type="synonym">Paramphistomum daubneyi</name>
    <dbReference type="NCBI Taxonomy" id="300641"/>
    <lineage>
        <taxon>Eukaryota</taxon>
        <taxon>Metazoa</taxon>
        <taxon>Spiralia</taxon>
        <taxon>Lophotrochozoa</taxon>
        <taxon>Platyhelminthes</taxon>
        <taxon>Trematoda</taxon>
        <taxon>Digenea</taxon>
        <taxon>Plagiorchiida</taxon>
        <taxon>Pronocephalata</taxon>
        <taxon>Paramphistomoidea</taxon>
        <taxon>Paramphistomidae</taxon>
        <taxon>Calicophoron</taxon>
    </lineage>
</organism>
<feature type="compositionally biased region" description="Polar residues" evidence="12">
    <location>
        <begin position="365"/>
        <end position="376"/>
    </location>
</feature>
<dbReference type="FunFam" id="3.30.160.60:FF:000185">
    <property type="entry name" value="zinc finger protein 319"/>
    <property type="match status" value="1"/>
</dbReference>
<feature type="domain" description="C2H2-type" evidence="13">
    <location>
        <begin position="736"/>
        <end position="763"/>
    </location>
</feature>
<evidence type="ECO:0000256" key="12">
    <source>
        <dbReference type="SAM" id="MobiDB-lite"/>
    </source>
</evidence>
<dbReference type="InterPro" id="IPR036236">
    <property type="entry name" value="Znf_C2H2_sf"/>
</dbReference>
<feature type="region of interest" description="Disordered" evidence="12">
    <location>
        <begin position="996"/>
        <end position="1025"/>
    </location>
</feature>
<feature type="region of interest" description="Disordered" evidence="12">
    <location>
        <begin position="663"/>
        <end position="682"/>
    </location>
</feature>
<feature type="compositionally biased region" description="Low complexity" evidence="12">
    <location>
        <begin position="1012"/>
        <end position="1024"/>
    </location>
</feature>
<feature type="compositionally biased region" description="Low complexity" evidence="12">
    <location>
        <begin position="1088"/>
        <end position="1097"/>
    </location>
</feature>
<evidence type="ECO:0000313" key="15">
    <source>
        <dbReference type="Proteomes" id="UP001497525"/>
    </source>
</evidence>
<keyword evidence="9" id="KW-0804">Transcription</keyword>
<feature type="domain" description="C2H2-type" evidence="13">
    <location>
        <begin position="455"/>
        <end position="482"/>
    </location>
</feature>
<dbReference type="AlphaFoldDB" id="A0AAV2T1R5"/>
<feature type="domain" description="C2H2-type" evidence="13">
    <location>
        <begin position="483"/>
        <end position="505"/>
    </location>
</feature>
<comment type="similarity">
    <text evidence="2">Belongs to the krueppel C2H2-type zinc-finger protein family.</text>
</comment>
<keyword evidence="4" id="KW-0677">Repeat</keyword>
<evidence type="ECO:0000256" key="5">
    <source>
        <dbReference type="ARBA" id="ARBA00022771"/>
    </source>
</evidence>
<dbReference type="GO" id="GO:0005634">
    <property type="term" value="C:nucleus"/>
    <property type="evidence" value="ECO:0007669"/>
    <property type="project" value="UniProtKB-SubCell"/>
</dbReference>
<reference evidence="14" key="1">
    <citation type="submission" date="2024-06" db="EMBL/GenBank/DDBJ databases">
        <authorList>
            <person name="Liu X."/>
            <person name="Lenzi L."/>
            <person name="Haldenby T S."/>
            <person name="Uol C."/>
        </authorList>
    </citation>
    <scope>NUCLEOTIDE SEQUENCE</scope>
</reference>
<dbReference type="PROSITE" id="PS50157">
    <property type="entry name" value="ZINC_FINGER_C2H2_2"/>
    <property type="match status" value="7"/>
</dbReference>
<name>A0AAV2T1R5_CALDB</name>
<evidence type="ECO:0000256" key="4">
    <source>
        <dbReference type="ARBA" id="ARBA00022737"/>
    </source>
</evidence>
<dbReference type="Proteomes" id="UP001497525">
    <property type="component" value="Unassembled WGS sequence"/>
</dbReference>
<evidence type="ECO:0000256" key="2">
    <source>
        <dbReference type="ARBA" id="ARBA00006991"/>
    </source>
</evidence>
<evidence type="ECO:0000256" key="1">
    <source>
        <dbReference type="ARBA" id="ARBA00004123"/>
    </source>
</evidence>
<evidence type="ECO:0000256" key="11">
    <source>
        <dbReference type="PROSITE-ProRule" id="PRU00042"/>
    </source>
</evidence>
<evidence type="ECO:0000256" key="3">
    <source>
        <dbReference type="ARBA" id="ARBA00022723"/>
    </source>
</evidence>
<proteinExistence type="inferred from homology"/>
<keyword evidence="3" id="KW-0479">Metal-binding</keyword>
<dbReference type="SUPFAM" id="SSF57667">
    <property type="entry name" value="beta-beta-alpha zinc fingers"/>
    <property type="match status" value="4"/>
</dbReference>
<feature type="domain" description="C2H2-type" evidence="13">
    <location>
        <begin position="764"/>
        <end position="791"/>
    </location>
</feature>
<feature type="compositionally biased region" description="Low complexity" evidence="12">
    <location>
        <begin position="925"/>
        <end position="938"/>
    </location>
</feature>
<feature type="domain" description="C2H2-type" evidence="13">
    <location>
        <begin position="512"/>
        <end position="540"/>
    </location>
</feature>
<keyword evidence="5 11" id="KW-0863">Zinc-finger</keyword>
<comment type="subcellular location">
    <subcellularLocation>
        <location evidence="1">Nucleus</location>
    </subcellularLocation>
</comment>
<dbReference type="GO" id="GO:0000977">
    <property type="term" value="F:RNA polymerase II transcription regulatory region sequence-specific DNA binding"/>
    <property type="evidence" value="ECO:0007669"/>
    <property type="project" value="TreeGrafter"/>
</dbReference>
<keyword evidence="6" id="KW-0862">Zinc</keyword>
<evidence type="ECO:0000256" key="6">
    <source>
        <dbReference type="ARBA" id="ARBA00022833"/>
    </source>
</evidence>
<keyword evidence="7" id="KW-0805">Transcription regulation</keyword>
<evidence type="ECO:0000313" key="14">
    <source>
        <dbReference type="EMBL" id="CAL5130338.1"/>
    </source>
</evidence>
<feature type="compositionally biased region" description="Low complexity" evidence="12">
    <location>
        <begin position="385"/>
        <end position="409"/>
    </location>
</feature>
<protein>
    <recommendedName>
        <fullName evidence="13">C2H2-type domain-containing protein</fullName>
    </recommendedName>
</protein>
<evidence type="ECO:0000256" key="8">
    <source>
        <dbReference type="ARBA" id="ARBA00023125"/>
    </source>
</evidence>
<dbReference type="SMART" id="SM00355">
    <property type="entry name" value="ZnF_C2H2"/>
    <property type="match status" value="7"/>
</dbReference>
<dbReference type="EMBL" id="CAXLJL010000062">
    <property type="protein sequence ID" value="CAL5130338.1"/>
    <property type="molecule type" value="Genomic_DNA"/>
</dbReference>
<dbReference type="Pfam" id="PF00096">
    <property type="entry name" value="zf-C2H2"/>
    <property type="match status" value="4"/>
</dbReference>
<evidence type="ECO:0000256" key="9">
    <source>
        <dbReference type="ARBA" id="ARBA00023163"/>
    </source>
</evidence>
<feature type="region of interest" description="Disordered" evidence="12">
    <location>
        <begin position="331"/>
        <end position="420"/>
    </location>
</feature>
<dbReference type="PANTHER" id="PTHR24381:SF393">
    <property type="entry name" value="CHROMATIN-LINKED ADAPTOR FOR MSL PROTEINS, ISOFORM B"/>
    <property type="match status" value="1"/>
</dbReference>
<feature type="domain" description="C2H2-type" evidence="13">
    <location>
        <begin position="792"/>
        <end position="819"/>
    </location>
</feature>
<keyword evidence="10" id="KW-0539">Nucleus</keyword>
<accession>A0AAV2T1R5</accession>
<gene>
    <name evidence="14" type="ORF">CDAUBV1_LOCUS1953</name>
</gene>
<dbReference type="Gene3D" id="3.30.160.60">
    <property type="entry name" value="Classic Zinc Finger"/>
    <property type="match status" value="5"/>
</dbReference>
<feature type="domain" description="C2H2-type" evidence="13">
    <location>
        <begin position="427"/>
        <end position="454"/>
    </location>
</feature>
<dbReference type="InterPro" id="IPR013087">
    <property type="entry name" value="Znf_C2H2_type"/>
</dbReference>
<evidence type="ECO:0000259" key="13">
    <source>
        <dbReference type="PROSITE" id="PS50157"/>
    </source>
</evidence>
<feature type="region of interest" description="Disordered" evidence="12">
    <location>
        <begin position="917"/>
        <end position="953"/>
    </location>
</feature>
<feature type="region of interest" description="Disordered" evidence="12">
    <location>
        <begin position="44"/>
        <end position="85"/>
    </location>
</feature>
<sequence>MRTMSSGGAAGVVTMKSNAVFSQSSSHLSAQHTQPLQASNTFNQQMQQQQHLLQQQRTQQPNQAQHPQLQRLSQPHTLSSVHSAQSAAQAAAVNNAAQQSVFSNAEFFQTLQQTAAALPTVLPYDQSQYIGQLMYFPYPTAAAAAANGLFGSTSMADSQHMTVCSTAPGAQATIVNQVSSNANQLIGGANLVSATPTGMVTLNHAGVAAGQIQGTNHLLAPGGGIVGLGSGSNNVSATPTLAPASLAPLFTTAHFYPQQQLQSQQQQSTQPQVQLQHPLQQHPHTSLQMQHVQPLPGHVAIPGQPQQPQGTTVLLPGSIHPAVSQMSIISSQQPNHQPQVSTPQRLSNNSGNGNCERMPKIDGSIHSTPTQTPIKQSDQDVLDRNSQLGNQQQNQNGNSNHNSNSSNGGLEVSSSTPKRDNNGTGHFVCGVCGREFGMRCRLIAHTRRHTGERPFPCADCGRAFSDRGNLQRHRYTHSSQPRFHCSVCGKSFRQASCLSNHRRFHCAGATGRPCPFCQRSFRSSSSLQMHIRWKHRADAAAAVAAAAAAAAASGTSSISEAFTHLPGFCSSYVPTATMNGIPTMSFNGSSLDLQGSSLLSAAAAVAASAAIVNNSCVSSTPLNNHVSSSQGAFVSSGTATTSAATITCSSGMTGVLDERVITSTGSPNKRKWRRKPKPKQAQNAFGKLDANGLNILAGINLSEGIDVNAAAAAAGAAAAAVGGPVPLDRKGRPCNFPCPACPRRFAFQCRLAAHLRCHTNIRPFICIDCGRAFTQRGYLVRHAAVHKLDRPFTCSLCDRSYKHYGSLVNHRRTHNKLNASSLGGVALLSSTGMENMSCVTSATSVGGLSSLEEVVNGALGRQDKQDGSDSIGVSSAGTTTITLLPVTKVEEILPGDLGTSMHQMCLPSVACAPPGGNVNHMLTVSDQHQSRQQSDSESNTQRSQPPPPPHQLTATAVWPILTSGSGVMNQGQSTQLITQQQQQQSIANGSHFSTLTISPTQLTPQGGPQSAQQLSIMPSQQQQMTQSNNALMLSGANGTSAFVTLPVFSSQAQVSTEPPTSNVTCVTSSMSNHHQHHAFPCTTTLVNDTSTQSSDSSRTQHHSHAQNQSNQQQQSISQAVASQIQTHPISSLSQQQQTTSLSGDTNATPVLHVLQPSPSIFFSPYYLPHTATSQM</sequence>
<feature type="compositionally biased region" description="Polar residues" evidence="12">
    <location>
        <begin position="331"/>
        <end position="353"/>
    </location>
</feature>
<feature type="compositionally biased region" description="Low complexity" evidence="12">
    <location>
        <begin position="44"/>
        <end position="71"/>
    </location>
</feature>
<evidence type="ECO:0000256" key="10">
    <source>
        <dbReference type="ARBA" id="ARBA00023242"/>
    </source>
</evidence>
<evidence type="ECO:0000256" key="7">
    <source>
        <dbReference type="ARBA" id="ARBA00023015"/>
    </source>
</evidence>
<dbReference type="GO" id="GO:0000981">
    <property type="term" value="F:DNA-binding transcription factor activity, RNA polymerase II-specific"/>
    <property type="evidence" value="ECO:0007669"/>
    <property type="project" value="TreeGrafter"/>
</dbReference>
<dbReference type="PANTHER" id="PTHR24381">
    <property type="entry name" value="ZINC FINGER PROTEIN"/>
    <property type="match status" value="1"/>
</dbReference>
<keyword evidence="8" id="KW-0238">DNA-binding</keyword>
<feature type="compositionally biased region" description="Basic residues" evidence="12">
    <location>
        <begin position="668"/>
        <end position="678"/>
    </location>
</feature>
<dbReference type="GO" id="GO:0008270">
    <property type="term" value="F:zinc ion binding"/>
    <property type="evidence" value="ECO:0007669"/>
    <property type="project" value="UniProtKB-KW"/>
</dbReference>
<feature type="compositionally biased region" description="Polar residues" evidence="12">
    <location>
        <begin position="996"/>
        <end position="1011"/>
    </location>
</feature>
<feature type="region of interest" description="Disordered" evidence="12">
    <location>
        <begin position="1087"/>
        <end position="1150"/>
    </location>
</feature>